<dbReference type="PANTHER" id="PTHR30055">
    <property type="entry name" value="HTH-TYPE TRANSCRIPTIONAL REGULATOR RUTR"/>
    <property type="match status" value="1"/>
</dbReference>
<dbReference type="Pfam" id="PF00440">
    <property type="entry name" value="TetR_N"/>
    <property type="match status" value="1"/>
</dbReference>
<dbReference type="GO" id="GO:0045892">
    <property type="term" value="P:negative regulation of DNA-templated transcription"/>
    <property type="evidence" value="ECO:0007669"/>
    <property type="project" value="InterPro"/>
</dbReference>
<dbReference type="Pfam" id="PF02909">
    <property type="entry name" value="TetR_C_1"/>
    <property type="match status" value="1"/>
</dbReference>
<dbReference type="InterPro" id="IPR001647">
    <property type="entry name" value="HTH_TetR"/>
</dbReference>
<sequence>MAPPLLDTVYRHDTLYRVSVIWERPEPGERRSVRLSRQAVTAAAVALADVEGLEAVSLRRVAAALGTGPMRLYGYLDSKDDLLDLMMDAVCGEIPPPPPGDWRDELRAIAWDTQRTARRHPWYVTLLGTRQPYGPNGLAYSERLFAAVARLGLPARLTVHAVDAVRAYIAGFLQLELLSGPEAEPGEKKLAYLARSVATGRYPTLAWIIAEFEAVGPEEAFAEGLERVLDGIAAARPGAP</sequence>
<organism evidence="6 7">
    <name type="scientific">Microbispora cellulosiformans</name>
    <dbReference type="NCBI Taxonomy" id="2614688"/>
    <lineage>
        <taxon>Bacteria</taxon>
        <taxon>Bacillati</taxon>
        <taxon>Actinomycetota</taxon>
        <taxon>Actinomycetes</taxon>
        <taxon>Streptosporangiales</taxon>
        <taxon>Streptosporangiaceae</taxon>
        <taxon>Microbispora</taxon>
    </lineage>
</organism>
<evidence type="ECO:0000256" key="3">
    <source>
        <dbReference type="ARBA" id="ARBA00023163"/>
    </source>
</evidence>
<dbReference type="InterPro" id="IPR004111">
    <property type="entry name" value="Repressor_TetR_C"/>
</dbReference>
<evidence type="ECO:0000259" key="5">
    <source>
        <dbReference type="PROSITE" id="PS50977"/>
    </source>
</evidence>
<dbReference type="EMBL" id="VYTZ01000003">
    <property type="protein sequence ID" value="KAA9379992.1"/>
    <property type="molecule type" value="Genomic_DNA"/>
</dbReference>
<keyword evidence="7" id="KW-1185">Reference proteome</keyword>
<dbReference type="GO" id="GO:0003700">
    <property type="term" value="F:DNA-binding transcription factor activity"/>
    <property type="evidence" value="ECO:0007669"/>
    <property type="project" value="TreeGrafter"/>
</dbReference>
<comment type="caution">
    <text evidence="6">The sequence shown here is derived from an EMBL/GenBank/DDBJ whole genome shotgun (WGS) entry which is preliminary data.</text>
</comment>
<dbReference type="Gene3D" id="1.10.357.10">
    <property type="entry name" value="Tetracycline Repressor, domain 2"/>
    <property type="match status" value="1"/>
</dbReference>
<dbReference type="SUPFAM" id="SSF48498">
    <property type="entry name" value="Tetracyclin repressor-like, C-terminal domain"/>
    <property type="match status" value="1"/>
</dbReference>
<dbReference type="InterPro" id="IPR036271">
    <property type="entry name" value="Tet_transcr_reg_TetR-rel_C_sf"/>
</dbReference>
<keyword evidence="1" id="KW-0805">Transcription regulation</keyword>
<dbReference type="PANTHER" id="PTHR30055:SF151">
    <property type="entry name" value="TRANSCRIPTIONAL REGULATORY PROTEIN"/>
    <property type="match status" value="1"/>
</dbReference>
<gene>
    <name evidence="6" type="ORF">F5972_10280</name>
</gene>
<dbReference type="SUPFAM" id="SSF46689">
    <property type="entry name" value="Homeodomain-like"/>
    <property type="match status" value="1"/>
</dbReference>
<proteinExistence type="predicted"/>
<dbReference type="Proteomes" id="UP000327011">
    <property type="component" value="Unassembled WGS sequence"/>
</dbReference>
<dbReference type="InterPro" id="IPR050109">
    <property type="entry name" value="HTH-type_TetR-like_transc_reg"/>
</dbReference>
<dbReference type="AlphaFoldDB" id="A0A5J5K672"/>
<feature type="DNA-binding region" description="H-T-H motif" evidence="4">
    <location>
        <begin position="57"/>
        <end position="76"/>
    </location>
</feature>
<keyword evidence="3" id="KW-0804">Transcription</keyword>
<dbReference type="InterPro" id="IPR009057">
    <property type="entry name" value="Homeodomain-like_sf"/>
</dbReference>
<evidence type="ECO:0000256" key="2">
    <source>
        <dbReference type="ARBA" id="ARBA00023125"/>
    </source>
</evidence>
<evidence type="ECO:0000256" key="4">
    <source>
        <dbReference type="PROSITE-ProRule" id="PRU00335"/>
    </source>
</evidence>
<keyword evidence="2 4" id="KW-0238">DNA-binding</keyword>
<dbReference type="GO" id="GO:0000976">
    <property type="term" value="F:transcription cis-regulatory region binding"/>
    <property type="evidence" value="ECO:0007669"/>
    <property type="project" value="TreeGrafter"/>
</dbReference>
<evidence type="ECO:0000256" key="1">
    <source>
        <dbReference type="ARBA" id="ARBA00023015"/>
    </source>
</evidence>
<evidence type="ECO:0000313" key="6">
    <source>
        <dbReference type="EMBL" id="KAA9379992.1"/>
    </source>
</evidence>
<accession>A0A5J5K672</accession>
<protein>
    <submittedName>
        <fullName evidence="6">TetR family transcriptional regulator</fullName>
    </submittedName>
</protein>
<feature type="domain" description="HTH tetR-type" evidence="5">
    <location>
        <begin position="34"/>
        <end position="94"/>
    </location>
</feature>
<reference evidence="6 7" key="1">
    <citation type="submission" date="2019-09" db="EMBL/GenBank/DDBJ databases">
        <title>Screening of Novel Bioactive Compounds from Soil-Associated.</title>
        <authorList>
            <person name="Gong X."/>
        </authorList>
    </citation>
    <scope>NUCLEOTIDE SEQUENCE [LARGE SCALE GENOMIC DNA]</scope>
    <source>
        <strain evidence="6 7">Gxj-6</strain>
    </source>
</reference>
<evidence type="ECO:0000313" key="7">
    <source>
        <dbReference type="Proteomes" id="UP000327011"/>
    </source>
</evidence>
<dbReference type="PROSITE" id="PS50977">
    <property type="entry name" value="HTH_TETR_2"/>
    <property type="match status" value="1"/>
</dbReference>
<dbReference type="Gene3D" id="1.10.10.60">
    <property type="entry name" value="Homeodomain-like"/>
    <property type="match status" value="1"/>
</dbReference>
<name>A0A5J5K672_9ACTN</name>